<dbReference type="PANTHER" id="PTHR21771:SF1">
    <property type="entry name" value="MITOCHONDRIA-EATING PROTEIN"/>
    <property type="match status" value="1"/>
</dbReference>
<dbReference type="Proteomes" id="UP001432322">
    <property type="component" value="Unassembled WGS sequence"/>
</dbReference>
<protein>
    <recommendedName>
        <fullName evidence="4">Mitochondria-eating protein</fullName>
    </recommendedName>
</protein>
<dbReference type="AlphaFoldDB" id="A0AAV5WUT6"/>
<keyword evidence="3" id="KW-1185">Reference proteome</keyword>
<dbReference type="GO" id="GO:0005741">
    <property type="term" value="C:mitochondrial outer membrane"/>
    <property type="evidence" value="ECO:0007669"/>
    <property type="project" value="InterPro"/>
</dbReference>
<feature type="compositionally biased region" description="Low complexity" evidence="1">
    <location>
        <begin position="383"/>
        <end position="407"/>
    </location>
</feature>
<name>A0AAV5WUT6_9BILA</name>
<accession>A0AAV5WUT6</accession>
<feature type="region of interest" description="Disordered" evidence="1">
    <location>
        <begin position="359"/>
        <end position="440"/>
    </location>
</feature>
<proteinExistence type="predicted"/>
<evidence type="ECO:0008006" key="4">
    <source>
        <dbReference type="Google" id="ProtNLM"/>
    </source>
</evidence>
<dbReference type="GO" id="GO:0035695">
    <property type="term" value="P:mitophagy by internal vacuole formation"/>
    <property type="evidence" value="ECO:0007669"/>
    <property type="project" value="TreeGrafter"/>
</dbReference>
<comment type="caution">
    <text evidence="2">The sequence shown here is derived from an EMBL/GenBank/DDBJ whole genome shotgun (WGS) entry which is preliminary data.</text>
</comment>
<dbReference type="EMBL" id="BTSY01000007">
    <property type="protein sequence ID" value="GMT35797.1"/>
    <property type="molecule type" value="Genomic_DNA"/>
</dbReference>
<dbReference type="PANTHER" id="PTHR21771">
    <property type="entry name" value="MITOCHONDRIA-EATING PROTEIN-RELATED"/>
    <property type="match status" value="1"/>
</dbReference>
<gene>
    <name evidence="2" type="ORF">PFISCL1PPCAC_27094</name>
</gene>
<feature type="compositionally biased region" description="Low complexity" evidence="1">
    <location>
        <begin position="428"/>
        <end position="438"/>
    </location>
</feature>
<evidence type="ECO:0000256" key="1">
    <source>
        <dbReference type="SAM" id="MobiDB-lite"/>
    </source>
</evidence>
<feature type="non-terminal residue" evidence="2">
    <location>
        <position position="544"/>
    </location>
</feature>
<dbReference type="GO" id="GO:0035694">
    <property type="term" value="P:mitochondrial protein catabolic process"/>
    <property type="evidence" value="ECO:0007669"/>
    <property type="project" value="InterPro"/>
</dbReference>
<sequence length="544" mass="61291">MAQQVLRSSGWKFQSKSKSSMLINYTGALNADSFEPATVSKLTEQVRNLETEDLTNFLKIIPNVWQLIKSIPYSIPLLEAVYEKCEQIKTGEFPTRSLHCDELFCRLIWWIAFSEQDPHSLPVTHKPQQGTRELPKLKDHESSVQSIIRILSRQCSELIERAHSDRRQLSICLESLGCHGLVNSSSGLIRLNDAVQLEVQRHAERVKAASVRVKDLFDKGNSADPSNASHQRQMNLRLSEIFDRLKHNEAIEGVLDDAITSHHLSSLLRIVRKRVASDRLLIGLFNAFGRASPEEFSFEQLDPVVAKLIVVFNNAYDKILGMCLPPESDSGCSADTTSDIGSAPSPHLDHITNLHLSTLHDQRSRVSKESPTRYKPILKNLNTSLTDLRTSPTSSSPSKSLSNISKSCSEEMRRLGRKKEIDDDRSSRANSSCSPSSSMEDNTLRLRLHINHLKSELANARRQIDYLMNNNRTGDSRLWPEPDYPDATSYYNCSTTDDVKSLVARFSSLYSRAHESVVPTLNELVEFHGSMELQQKTILSVIVV</sequence>
<evidence type="ECO:0000313" key="3">
    <source>
        <dbReference type="Proteomes" id="UP001432322"/>
    </source>
</evidence>
<feature type="compositionally biased region" description="Basic and acidic residues" evidence="1">
    <location>
        <begin position="359"/>
        <end position="372"/>
    </location>
</feature>
<feature type="compositionally biased region" description="Basic and acidic residues" evidence="1">
    <location>
        <begin position="408"/>
        <end position="427"/>
    </location>
</feature>
<reference evidence="2" key="1">
    <citation type="submission" date="2023-10" db="EMBL/GenBank/DDBJ databases">
        <title>Genome assembly of Pristionchus species.</title>
        <authorList>
            <person name="Yoshida K."/>
            <person name="Sommer R.J."/>
        </authorList>
    </citation>
    <scope>NUCLEOTIDE SEQUENCE</scope>
    <source>
        <strain evidence="2">RS5133</strain>
    </source>
</reference>
<organism evidence="2 3">
    <name type="scientific">Pristionchus fissidentatus</name>
    <dbReference type="NCBI Taxonomy" id="1538716"/>
    <lineage>
        <taxon>Eukaryota</taxon>
        <taxon>Metazoa</taxon>
        <taxon>Ecdysozoa</taxon>
        <taxon>Nematoda</taxon>
        <taxon>Chromadorea</taxon>
        <taxon>Rhabditida</taxon>
        <taxon>Rhabditina</taxon>
        <taxon>Diplogasteromorpha</taxon>
        <taxon>Diplogasteroidea</taxon>
        <taxon>Neodiplogasteridae</taxon>
        <taxon>Pristionchus</taxon>
    </lineage>
</organism>
<dbReference type="InterPro" id="IPR026169">
    <property type="entry name" value="MIEAP"/>
</dbReference>
<evidence type="ECO:0000313" key="2">
    <source>
        <dbReference type="EMBL" id="GMT35797.1"/>
    </source>
</evidence>